<name>A0A6G8QF42_9ACTN</name>
<feature type="transmembrane region" description="Helical" evidence="1">
    <location>
        <begin position="157"/>
        <end position="176"/>
    </location>
</feature>
<feature type="transmembrane region" description="Helical" evidence="1">
    <location>
        <begin position="59"/>
        <end position="83"/>
    </location>
</feature>
<evidence type="ECO:0000313" key="3">
    <source>
        <dbReference type="EMBL" id="QIN85072.1"/>
    </source>
</evidence>
<dbReference type="PANTHER" id="PTHR30590:SF2">
    <property type="entry name" value="INNER MEMBRANE PROTEIN"/>
    <property type="match status" value="1"/>
</dbReference>
<feature type="transmembrane region" description="Helical" evidence="1">
    <location>
        <begin position="218"/>
        <end position="236"/>
    </location>
</feature>
<feature type="transmembrane region" description="Helical" evidence="1">
    <location>
        <begin position="281"/>
        <end position="299"/>
    </location>
</feature>
<dbReference type="Proteomes" id="UP000501452">
    <property type="component" value="Chromosome"/>
</dbReference>
<gene>
    <name evidence="3" type="ORF">GBA63_07145</name>
</gene>
<protein>
    <submittedName>
        <fullName evidence="3">DUF418 domain-containing protein</fullName>
    </submittedName>
</protein>
<accession>A0A6G8QF42</accession>
<evidence type="ECO:0000259" key="2">
    <source>
        <dbReference type="Pfam" id="PF04235"/>
    </source>
</evidence>
<feature type="transmembrane region" description="Helical" evidence="1">
    <location>
        <begin position="351"/>
        <end position="369"/>
    </location>
</feature>
<feature type="transmembrane region" description="Helical" evidence="1">
    <location>
        <begin position="320"/>
        <end position="339"/>
    </location>
</feature>
<sequence length="395" mass="43246">MQAPAGRPDQGRIHLLDALRGLAIFGTLGTNIWLFAAVGDAGSSTFFGGGLRWWASLDGFLTTLTLAVTNGKFLGLLTILFGVGLEIQYQSTRRRGPPWLRRYLWRTTLLFFEGFLHYVLVFEFDILMGYAVAAFVVAFLVGRSGKIVRRAMWISGGLHLLLAGGLSALVGAVALLDPQAFASTSIFSDEAARVYTSGSWWDQVLYRLDNMPTYRAEPVFIIPMNVFLFLLGVRLMRSGAFSPDADGRRIREKMLRWGLLLGIPLNLLYFVPGGISELPIRYLFAPILSLGYAGLVALATERSVLPWLSDRLSEVGKAALSCYVVQNVLASAVFYGWGLGLTGKVGAPGALAVWFAICAVLALLANLWLRRFPSGPLEMAWRKLAEAPFARGGTK</sequence>
<proteinExistence type="predicted"/>
<keyword evidence="1" id="KW-0472">Membrane</keyword>
<organism evidence="3 4">
    <name type="scientific">Rubrobacter tropicus</name>
    <dbReference type="NCBI Taxonomy" id="2653851"/>
    <lineage>
        <taxon>Bacteria</taxon>
        <taxon>Bacillati</taxon>
        <taxon>Actinomycetota</taxon>
        <taxon>Rubrobacteria</taxon>
        <taxon>Rubrobacterales</taxon>
        <taxon>Rubrobacteraceae</taxon>
        <taxon>Rubrobacter</taxon>
    </lineage>
</organism>
<dbReference type="InterPro" id="IPR052529">
    <property type="entry name" value="Bact_Transport_Assoc"/>
</dbReference>
<keyword evidence="4" id="KW-1185">Reference proteome</keyword>
<reference evidence="3 4" key="1">
    <citation type="submission" date="2019-10" db="EMBL/GenBank/DDBJ databases">
        <title>Rubrobacter sp nov SCSIO 52090 isolated from a deep-sea sediment in the South China Sea.</title>
        <authorList>
            <person name="Chen R.W."/>
        </authorList>
    </citation>
    <scope>NUCLEOTIDE SEQUENCE [LARGE SCALE GENOMIC DNA]</scope>
    <source>
        <strain evidence="3 4">SCSIO 52909</strain>
    </source>
</reference>
<dbReference type="Pfam" id="PF04235">
    <property type="entry name" value="DUF418"/>
    <property type="match status" value="1"/>
</dbReference>
<feature type="domain" description="DUF418" evidence="2">
    <location>
        <begin position="235"/>
        <end position="385"/>
    </location>
</feature>
<feature type="transmembrane region" description="Helical" evidence="1">
    <location>
        <begin position="127"/>
        <end position="145"/>
    </location>
</feature>
<feature type="transmembrane region" description="Helical" evidence="1">
    <location>
        <begin position="257"/>
        <end position="275"/>
    </location>
</feature>
<feature type="transmembrane region" description="Helical" evidence="1">
    <location>
        <begin position="21"/>
        <end position="39"/>
    </location>
</feature>
<dbReference type="KEGG" id="rub:GBA63_07145"/>
<dbReference type="PANTHER" id="PTHR30590">
    <property type="entry name" value="INNER MEMBRANE PROTEIN"/>
    <property type="match status" value="1"/>
</dbReference>
<evidence type="ECO:0000313" key="4">
    <source>
        <dbReference type="Proteomes" id="UP000501452"/>
    </source>
</evidence>
<keyword evidence="1" id="KW-0812">Transmembrane</keyword>
<feature type="transmembrane region" description="Helical" evidence="1">
    <location>
        <begin position="103"/>
        <end position="121"/>
    </location>
</feature>
<keyword evidence="1" id="KW-1133">Transmembrane helix</keyword>
<evidence type="ECO:0000256" key="1">
    <source>
        <dbReference type="SAM" id="Phobius"/>
    </source>
</evidence>
<dbReference type="AlphaFoldDB" id="A0A6G8QF42"/>
<dbReference type="InterPro" id="IPR007349">
    <property type="entry name" value="DUF418"/>
</dbReference>
<dbReference type="EMBL" id="CP045119">
    <property type="protein sequence ID" value="QIN85072.1"/>
    <property type="molecule type" value="Genomic_DNA"/>
</dbReference>